<organism evidence="1">
    <name type="scientific">freshwater metagenome</name>
    <dbReference type="NCBI Taxonomy" id="449393"/>
    <lineage>
        <taxon>unclassified sequences</taxon>
        <taxon>metagenomes</taxon>
        <taxon>ecological metagenomes</taxon>
    </lineage>
</organism>
<dbReference type="AlphaFoldDB" id="A0A6J7N6E4"/>
<sequence length="131" mass="14180">MLHGQQCREVVVIRWVAPVALALCALLGPGVASAQAQDVAGLRWSLVKKPDCPPRSCWQVKVTAVSTSCPHGLYLSLNQWTQADLLSTSNVFLSDVAAVLPRVRRGQTAIVTLPRSERRAQGASLSEINCY</sequence>
<gene>
    <name evidence="1" type="ORF">UFOPK3957_00742</name>
</gene>
<protein>
    <submittedName>
        <fullName evidence="1">Unannotated protein</fullName>
    </submittedName>
</protein>
<evidence type="ECO:0000313" key="1">
    <source>
        <dbReference type="EMBL" id="CAB4986153.1"/>
    </source>
</evidence>
<proteinExistence type="predicted"/>
<name>A0A6J7N6E4_9ZZZZ</name>
<reference evidence="1" key="1">
    <citation type="submission" date="2020-05" db="EMBL/GenBank/DDBJ databases">
        <authorList>
            <person name="Chiriac C."/>
            <person name="Salcher M."/>
            <person name="Ghai R."/>
            <person name="Kavagutti S V."/>
        </authorList>
    </citation>
    <scope>NUCLEOTIDE SEQUENCE</scope>
</reference>
<dbReference type="EMBL" id="CAFBOM010000106">
    <property type="protein sequence ID" value="CAB4986153.1"/>
    <property type="molecule type" value="Genomic_DNA"/>
</dbReference>
<accession>A0A6J7N6E4</accession>